<keyword evidence="5 6" id="KW-0472">Membrane</keyword>
<proteinExistence type="inferred from homology"/>
<dbReference type="PANTHER" id="PTHR43701:SF2">
    <property type="entry name" value="MEMBRANE TRANSPORTER PROTEIN YJNA-RELATED"/>
    <property type="match status" value="1"/>
</dbReference>
<keyword evidence="4 6" id="KW-1133">Transmembrane helix</keyword>
<feature type="transmembrane region" description="Helical" evidence="6">
    <location>
        <begin position="12"/>
        <end position="36"/>
    </location>
</feature>
<evidence type="ECO:0000313" key="7">
    <source>
        <dbReference type="EMBL" id="VBB08885.1"/>
    </source>
</evidence>
<dbReference type="Pfam" id="PF01925">
    <property type="entry name" value="TauE"/>
    <property type="match status" value="1"/>
</dbReference>
<keyword evidence="6" id="KW-1003">Cell membrane</keyword>
<keyword evidence="8" id="KW-1185">Reference proteome</keyword>
<evidence type="ECO:0000256" key="2">
    <source>
        <dbReference type="ARBA" id="ARBA00009142"/>
    </source>
</evidence>
<name>A0A498RCW2_9FIRM</name>
<feature type="transmembrane region" description="Helical" evidence="6">
    <location>
        <begin position="212"/>
        <end position="232"/>
    </location>
</feature>
<dbReference type="GO" id="GO:0005886">
    <property type="term" value="C:plasma membrane"/>
    <property type="evidence" value="ECO:0007669"/>
    <property type="project" value="UniProtKB-SubCell"/>
</dbReference>
<evidence type="ECO:0000256" key="1">
    <source>
        <dbReference type="ARBA" id="ARBA00004141"/>
    </source>
</evidence>
<comment type="similarity">
    <text evidence="2 6">Belongs to the 4-toluene sulfonate uptake permease (TSUP) (TC 2.A.102) family.</text>
</comment>
<dbReference type="OrthoDB" id="9781997at2"/>
<dbReference type="AlphaFoldDB" id="A0A498RCW2"/>
<organism evidence="7 8">
    <name type="scientific">Lucifera butyrica</name>
    <dbReference type="NCBI Taxonomy" id="1351585"/>
    <lineage>
        <taxon>Bacteria</taxon>
        <taxon>Bacillati</taxon>
        <taxon>Bacillota</taxon>
        <taxon>Negativicutes</taxon>
        <taxon>Veillonellales</taxon>
        <taxon>Veillonellaceae</taxon>
        <taxon>Lucifera</taxon>
    </lineage>
</organism>
<dbReference type="InterPro" id="IPR051598">
    <property type="entry name" value="TSUP/Inactive_protease-like"/>
</dbReference>
<feature type="transmembrane region" description="Helical" evidence="6">
    <location>
        <begin position="42"/>
        <end position="61"/>
    </location>
</feature>
<dbReference type="RefSeq" id="WP_122629726.1">
    <property type="nucleotide sequence ID" value="NZ_UPPP01000101.1"/>
</dbReference>
<evidence type="ECO:0000313" key="8">
    <source>
        <dbReference type="Proteomes" id="UP000277811"/>
    </source>
</evidence>
<evidence type="ECO:0000256" key="3">
    <source>
        <dbReference type="ARBA" id="ARBA00022692"/>
    </source>
</evidence>
<feature type="transmembrane region" description="Helical" evidence="6">
    <location>
        <begin position="98"/>
        <end position="118"/>
    </location>
</feature>
<feature type="transmembrane region" description="Helical" evidence="6">
    <location>
        <begin position="149"/>
        <end position="173"/>
    </location>
</feature>
<feature type="transmembrane region" description="Helical" evidence="6">
    <location>
        <begin position="68"/>
        <end position="86"/>
    </location>
</feature>
<reference evidence="7 8" key="1">
    <citation type="submission" date="2018-06" db="EMBL/GenBank/DDBJ databases">
        <authorList>
            <person name="Strepis N."/>
        </authorList>
    </citation>
    <scope>NUCLEOTIDE SEQUENCE [LARGE SCALE GENOMIC DNA]</scope>
    <source>
        <strain evidence="7">LUCI</strain>
    </source>
</reference>
<protein>
    <recommendedName>
        <fullName evidence="6">Probable membrane transporter protein</fullName>
    </recommendedName>
</protein>
<comment type="subcellular location">
    <subcellularLocation>
        <location evidence="6">Cell membrane</location>
        <topology evidence="6">Multi-pass membrane protein</topology>
    </subcellularLocation>
    <subcellularLocation>
        <location evidence="1">Membrane</location>
        <topology evidence="1">Multi-pass membrane protein</topology>
    </subcellularLocation>
</comment>
<gene>
    <name evidence="7" type="ORF">LUCI_4168</name>
</gene>
<dbReference type="PANTHER" id="PTHR43701">
    <property type="entry name" value="MEMBRANE TRANSPORTER PROTEIN MJ0441-RELATED"/>
    <property type="match status" value="1"/>
</dbReference>
<accession>A0A498RCW2</accession>
<evidence type="ECO:0000256" key="6">
    <source>
        <dbReference type="RuleBase" id="RU363041"/>
    </source>
</evidence>
<feature type="transmembrane region" description="Helical" evidence="6">
    <location>
        <begin position="185"/>
        <end position="205"/>
    </location>
</feature>
<dbReference type="InterPro" id="IPR002781">
    <property type="entry name" value="TM_pro_TauE-like"/>
</dbReference>
<evidence type="ECO:0000256" key="4">
    <source>
        <dbReference type="ARBA" id="ARBA00022989"/>
    </source>
</evidence>
<dbReference type="Proteomes" id="UP000277811">
    <property type="component" value="Unassembled WGS sequence"/>
</dbReference>
<keyword evidence="3 6" id="KW-0812">Transmembrane</keyword>
<sequence>MEIIALPWVGFLIGLLIISLGGGGGGIYVGILTAFFNVPPAIAAATSLATIIPTTTIGTISHWKAGNVNLHFGLIMMGGAVIGAIVGSLCSDLLPQSLYTKLTGILLLILGVQMIMAYRKKNKEKLNKDELKDVQITSYRRNASDTIKAVIYGFLGGAMSGLVGLSGSIPIVAGLTVLGCGALEMVGTSVFVLVGISIAGFVMHLGLGNVHWMLVGLLVLGTMSGAFLAPIILKRFSKDKLEKILPPILIGMTLVMGTIVVFK</sequence>
<evidence type="ECO:0000256" key="5">
    <source>
        <dbReference type="ARBA" id="ARBA00023136"/>
    </source>
</evidence>
<feature type="transmembrane region" description="Helical" evidence="6">
    <location>
        <begin position="244"/>
        <end position="262"/>
    </location>
</feature>
<dbReference type="EMBL" id="UPPP01000101">
    <property type="protein sequence ID" value="VBB08885.1"/>
    <property type="molecule type" value="Genomic_DNA"/>
</dbReference>